<dbReference type="EMBL" id="JAWNFY010000004">
    <property type="protein sequence ID" value="MDY5145754.1"/>
    <property type="molecule type" value="Genomic_DNA"/>
</dbReference>
<name>A0AAW9HAC7_9ACTO</name>
<dbReference type="PANTHER" id="PTHR43071:SF1">
    <property type="entry name" value="2-AMINO-4-HYDROXY-6-HYDROXYMETHYLDIHYDROPTERIDINE PYROPHOSPHOKINASE"/>
    <property type="match status" value="1"/>
</dbReference>
<dbReference type="Proteomes" id="UP001284901">
    <property type="component" value="Unassembled WGS sequence"/>
</dbReference>
<evidence type="ECO:0000256" key="2">
    <source>
        <dbReference type="ARBA" id="ARBA00005051"/>
    </source>
</evidence>
<evidence type="ECO:0000259" key="10">
    <source>
        <dbReference type="SMART" id="SM00905"/>
    </source>
</evidence>
<dbReference type="InterPro" id="IPR000550">
    <property type="entry name" value="Hppk"/>
</dbReference>
<evidence type="ECO:0000313" key="11">
    <source>
        <dbReference type="EMBL" id="MDY5140072.1"/>
    </source>
</evidence>
<comment type="caution">
    <text evidence="11">The sequence shown here is derived from an EMBL/GenBank/DDBJ whole genome shotgun (WGS) entry which is preliminary data.</text>
</comment>
<dbReference type="InterPro" id="IPR006157">
    <property type="entry name" value="FolB_dom"/>
</dbReference>
<evidence type="ECO:0000256" key="8">
    <source>
        <dbReference type="ARBA" id="ARBA00022909"/>
    </source>
</evidence>
<comment type="pathway">
    <text evidence="9">Cofactor biosynthesis; tetrahydrofolate biosynthesis; 2-amino-4-hydroxy-6-hydroxymethyl-7,8-dihydropteridine diphosphate from 7,8-dihydroneopterin triphosphate: step 3/4.</text>
</comment>
<dbReference type="GO" id="GO:0046654">
    <property type="term" value="P:tetrahydrofolate biosynthetic process"/>
    <property type="evidence" value="ECO:0007669"/>
    <property type="project" value="UniProtKB-UniRule"/>
</dbReference>
<dbReference type="NCBIfam" id="TIGR01498">
    <property type="entry name" value="folK"/>
    <property type="match status" value="1"/>
</dbReference>
<dbReference type="InterPro" id="IPR043133">
    <property type="entry name" value="GTP-CH-I_C/QueF"/>
</dbReference>
<dbReference type="GO" id="GO:0046656">
    <property type="term" value="P:folic acid biosynthetic process"/>
    <property type="evidence" value="ECO:0007669"/>
    <property type="project" value="UniProtKB-UniRule"/>
</dbReference>
<protein>
    <recommendedName>
        <fullName evidence="9">Bifunctional folate synthesis protein</fullName>
    </recommendedName>
    <domain>
        <recommendedName>
            <fullName evidence="9">Dihydroneopterin aldolase</fullName>
            <shortName evidence="9">DHNA</shortName>
            <ecNumber evidence="9">4.1.2.25</ecNumber>
        </recommendedName>
        <alternativeName>
            <fullName evidence="9">7,8-dihydroneopterin aldolase</fullName>
        </alternativeName>
    </domain>
    <domain>
        <recommendedName>
            <fullName evidence="9">2-amino-4-hydroxy-6-hydroxymethyldihydropteridine pyrophosphokinase</fullName>
            <ecNumber evidence="9">2.7.6.3</ecNumber>
        </recommendedName>
        <alternativeName>
            <fullName evidence="9">6-hydroxymethyl-7,8-dihydropterin pyrophosphokinase</fullName>
            <shortName evidence="9">PPPK</shortName>
        </alternativeName>
        <alternativeName>
            <fullName evidence="9">7,8-dihydro-6-hydroxymethylpterin pyrophosphokinase</fullName>
            <shortName evidence="9">HPPK</shortName>
        </alternativeName>
    </domain>
</protein>
<proteinExistence type="inferred from homology"/>
<accession>A0AAW9HAC7</accession>
<dbReference type="PANTHER" id="PTHR43071">
    <property type="entry name" value="2-AMINO-4-HYDROXY-6-HYDROXYMETHYLDIHYDROPTERIDINE PYROPHOSPHOKINASE"/>
    <property type="match status" value="1"/>
</dbReference>
<sequence length="307" mass="32792">MMGLPPRIHDALAMLGCCLDTVSITGVEVSARHGVYAEEREADHPFIFDVAALVDTSAAGHADDLAATISYADLAEDARTVGESAPVSLLETLGERVASRVLARGALAVEVTVHKPEAPVPGRFADARVTVRRLADIARGGTLREMVIGMGANLGEREETLRTALTQITALPVHIDAVSSFHTTAPVLAPGQEPQPDYLNAVLRLSTELAPLEVLAALRAIEARAGRQRRIHWGARTLDLDIEWVEGVRSTHPLLILPHPRAHTRAFVMEPWQEIDPDATAKLERARLSEHAGAGGGVGLDTGGRCA</sequence>
<keyword evidence="5" id="KW-0547">Nucleotide-binding</keyword>
<dbReference type="Pfam" id="PF02152">
    <property type="entry name" value="FolB"/>
    <property type="match status" value="1"/>
</dbReference>
<comment type="similarity">
    <text evidence="3">In the N-terminal section; belongs to the DHNA family.</text>
</comment>
<dbReference type="SUPFAM" id="SSF55083">
    <property type="entry name" value="6-hydroxymethyl-7,8-dihydropterin pyrophosphokinase, HPPK"/>
    <property type="match status" value="1"/>
</dbReference>
<evidence type="ECO:0000256" key="3">
    <source>
        <dbReference type="ARBA" id="ARBA00009640"/>
    </source>
</evidence>
<dbReference type="Gene3D" id="3.30.1130.10">
    <property type="match status" value="1"/>
</dbReference>
<evidence type="ECO:0000256" key="7">
    <source>
        <dbReference type="ARBA" id="ARBA00022840"/>
    </source>
</evidence>
<organism evidence="11 14">
    <name type="scientific">Actinotignum timonense</name>
    <dbReference type="NCBI Taxonomy" id="1870995"/>
    <lineage>
        <taxon>Bacteria</taxon>
        <taxon>Bacillati</taxon>
        <taxon>Actinomycetota</taxon>
        <taxon>Actinomycetes</taxon>
        <taxon>Actinomycetales</taxon>
        <taxon>Actinomycetaceae</taxon>
        <taxon>Actinotignum</taxon>
    </lineage>
</organism>
<dbReference type="EC" id="4.1.2.25" evidence="9"/>
<dbReference type="GeneID" id="92813541"/>
<feature type="domain" description="Dihydroneopterin aldolase/epimerase" evidence="10">
    <location>
        <begin position="22"/>
        <end position="133"/>
    </location>
</feature>
<dbReference type="NCBIfam" id="TIGR00525">
    <property type="entry name" value="folB"/>
    <property type="match status" value="1"/>
</dbReference>
<dbReference type="AlphaFoldDB" id="A0AAW9HAC7"/>
<dbReference type="EC" id="2.7.6.3" evidence="9"/>
<keyword evidence="4 11" id="KW-0808">Transferase</keyword>
<evidence type="ECO:0000256" key="5">
    <source>
        <dbReference type="ARBA" id="ARBA00022741"/>
    </source>
</evidence>
<reference evidence="11 13" key="1">
    <citation type="submission" date="2023-10" db="EMBL/GenBank/DDBJ databases">
        <title>Whole Genome based description of the genera Actinobaculum and Actinotignum reveals a complex phylogenetic relationship within the species included in the genus Actinotignum.</title>
        <authorList>
            <person name="Jensen C.S."/>
            <person name="Dargis R."/>
            <person name="Kemp M."/>
            <person name="Christensen J.J."/>
        </authorList>
    </citation>
    <scope>NUCLEOTIDE SEQUENCE</scope>
    <source>
        <strain evidence="12 13">SLA_B089</strain>
        <strain evidence="11">SLA_B245</strain>
    </source>
</reference>
<dbReference type="Pfam" id="PF01288">
    <property type="entry name" value="HPPK"/>
    <property type="match status" value="1"/>
</dbReference>
<keyword evidence="6" id="KW-0418">Kinase</keyword>
<comment type="catalytic activity">
    <reaction evidence="1">
        <text>6-hydroxymethyl-7,8-dihydropterin + ATP = (7,8-dihydropterin-6-yl)methyl diphosphate + AMP + H(+)</text>
        <dbReference type="Rhea" id="RHEA:11412"/>
        <dbReference type="ChEBI" id="CHEBI:15378"/>
        <dbReference type="ChEBI" id="CHEBI:30616"/>
        <dbReference type="ChEBI" id="CHEBI:44841"/>
        <dbReference type="ChEBI" id="CHEBI:72950"/>
        <dbReference type="ChEBI" id="CHEBI:456215"/>
        <dbReference type="EC" id="2.7.6.3"/>
    </reaction>
</comment>
<keyword evidence="8 9" id="KW-0289">Folate biosynthesis</keyword>
<comment type="similarity">
    <text evidence="9">Belongs to the DHNA family.</text>
</comment>
<dbReference type="CDD" id="cd00483">
    <property type="entry name" value="HPPK"/>
    <property type="match status" value="1"/>
</dbReference>
<dbReference type="SMART" id="SM00905">
    <property type="entry name" value="FolB"/>
    <property type="match status" value="1"/>
</dbReference>
<evidence type="ECO:0000313" key="13">
    <source>
        <dbReference type="Proteomes" id="UP001284901"/>
    </source>
</evidence>
<keyword evidence="13" id="KW-1185">Reference proteome</keyword>
<dbReference type="GO" id="GO:0004150">
    <property type="term" value="F:dihydroneopterin aldolase activity"/>
    <property type="evidence" value="ECO:0007669"/>
    <property type="project" value="UniProtKB-UniRule"/>
</dbReference>
<dbReference type="CDD" id="cd00534">
    <property type="entry name" value="DHNA_DHNTPE"/>
    <property type="match status" value="1"/>
</dbReference>
<keyword evidence="9" id="KW-0456">Lyase</keyword>
<evidence type="ECO:0000313" key="12">
    <source>
        <dbReference type="EMBL" id="MDY5145754.1"/>
    </source>
</evidence>
<dbReference type="GO" id="GO:0005524">
    <property type="term" value="F:ATP binding"/>
    <property type="evidence" value="ECO:0007669"/>
    <property type="project" value="UniProtKB-KW"/>
</dbReference>
<comment type="pathway">
    <text evidence="2">Cofactor biosynthesis; tetrahydrofolate biosynthesis; 2-amino-4-hydroxy-6-hydroxymethyl-7,8-dihydropteridine diphosphate from 7,8-dihydroneopterin triphosphate: step 4/4.</text>
</comment>
<dbReference type="Gene3D" id="3.30.70.560">
    <property type="entry name" value="7,8-Dihydro-6-hydroxymethylpterin-pyrophosphokinase HPPK"/>
    <property type="match status" value="1"/>
</dbReference>
<dbReference type="EMBL" id="JAWNFV010000003">
    <property type="protein sequence ID" value="MDY5140072.1"/>
    <property type="molecule type" value="Genomic_DNA"/>
</dbReference>
<dbReference type="InterPro" id="IPR006156">
    <property type="entry name" value="Dihydroneopterin_aldolase"/>
</dbReference>
<keyword evidence="7" id="KW-0067">ATP-binding</keyword>
<evidence type="ECO:0000256" key="6">
    <source>
        <dbReference type="ARBA" id="ARBA00022777"/>
    </source>
</evidence>
<evidence type="ECO:0000256" key="9">
    <source>
        <dbReference type="RuleBase" id="RU362079"/>
    </source>
</evidence>
<comment type="catalytic activity">
    <reaction evidence="9">
        <text>7,8-dihydroneopterin = 6-hydroxymethyl-7,8-dihydropterin + glycolaldehyde</text>
        <dbReference type="Rhea" id="RHEA:10540"/>
        <dbReference type="ChEBI" id="CHEBI:17001"/>
        <dbReference type="ChEBI" id="CHEBI:17071"/>
        <dbReference type="ChEBI" id="CHEBI:44841"/>
        <dbReference type="EC" id="4.1.2.25"/>
    </reaction>
</comment>
<dbReference type="Proteomes" id="UP001288320">
    <property type="component" value="Unassembled WGS sequence"/>
</dbReference>
<dbReference type="NCBIfam" id="TIGR00526">
    <property type="entry name" value="folB_dom"/>
    <property type="match status" value="1"/>
</dbReference>
<comment type="function">
    <text evidence="9">Catalyzes the conversion of 7,8-dihydroneopterin to 6-hydroxymethyl-7,8-dihydropterin.</text>
</comment>
<evidence type="ECO:0000256" key="4">
    <source>
        <dbReference type="ARBA" id="ARBA00022679"/>
    </source>
</evidence>
<evidence type="ECO:0000313" key="14">
    <source>
        <dbReference type="Proteomes" id="UP001288320"/>
    </source>
</evidence>
<evidence type="ECO:0000256" key="1">
    <source>
        <dbReference type="ARBA" id="ARBA00000198"/>
    </source>
</evidence>
<dbReference type="RefSeq" id="WP_087069942.1">
    <property type="nucleotide sequence ID" value="NZ_CAUPFC010000017.1"/>
</dbReference>
<dbReference type="GO" id="GO:0016301">
    <property type="term" value="F:kinase activity"/>
    <property type="evidence" value="ECO:0007669"/>
    <property type="project" value="UniProtKB-KW"/>
</dbReference>
<dbReference type="InterPro" id="IPR035907">
    <property type="entry name" value="Hppk_sf"/>
</dbReference>
<gene>
    <name evidence="11" type="primary">folK</name>
    <name evidence="11" type="ORF">R6G74_01905</name>
    <name evidence="12" type="ORF">R6P33_01785</name>
</gene>
<dbReference type="SUPFAM" id="SSF55620">
    <property type="entry name" value="Tetrahydrobiopterin biosynthesis enzymes-like"/>
    <property type="match status" value="1"/>
</dbReference>
<dbReference type="GO" id="GO:0003848">
    <property type="term" value="F:2-amino-4-hydroxy-6-hydroxymethyldihydropteridine diphosphokinase activity"/>
    <property type="evidence" value="ECO:0007669"/>
    <property type="project" value="UniProtKB-EC"/>
</dbReference>